<proteinExistence type="predicted"/>
<dbReference type="EMBL" id="JBBKZV010000039">
    <property type="protein sequence ID" value="MEJ8826729.1"/>
    <property type="molecule type" value="Genomic_DNA"/>
</dbReference>
<evidence type="ECO:0000259" key="2">
    <source>
        <dbReference type="Pfam" id="PF00582"/>
    </source>
</evidence>
<accession>A0ABU8WB47</accession>
<protein>
    <submittedName>
        <fullName evidence="3">Universal stress protein</fullName>
    </submittedName>
</protein>
<reference evidence="3 4" key="1">
    <citation type="submission" date="2024-03" db="EMBL/GenBank/DDBJ databases">
        <title>Novel species of the genus Variovorax.</title>
        <authorList>
            <person name="Liu Q."/>
            <person name="Xin Y.-H."/>
        </authorList>
    </citation>
    <scope>NUCLEOTIDE SEQUENCE [LARGE SCALE GENOMIC DNA]</scope>
    <source>
        <strain evidence="3 4">KACC 18501</strain>
    </source>
</reference>
<sequence length="66" mass="7383">MRILVATDGSRHALRAVKYAAGLVHLLRTRNRITLVSVHDDTGLRSRPSSARTRLRTTCASSARRR</sequence>
<evidence type="ECO:0000313" key="3">
    <source>
        <dbReference type="EMBL" id="MEJ8826729.1"/>
    </source>
</evidence>
<feature type="region of interest" description="Disordered" evidence="1">
    <location>
        <begin position="43"/>
        <end position="66"/>
    </location>
</feature>
<evidence type="ECO:0000313" key="4">
    <source>
        <dbReference type="Proteomes" id="UP001363010"/>
    </source>
</evidence>
<dbReference type="InterPro" id="IPR006016">
    <property type="entry name" value="UspA"/>
</dbReference>
<feature type="compositionally biased region" description="Polar residues" evidence="1">
    <location>
        <begin position="47"/>
        <end position="66"/>
    </location>
</feature>
<dbReference type="Gene3D" id="3.40.50.620">
    <property type="entry name" value="HUPs"/>
    <property type="match status" value="1"/>
</dbReference>
<dbReference type="SUPFAM" id="SSF52402">
    <property type="entry name" value="Adenine nucleotide alpha hydrolases-like"/>
    <property type="match status" value="1"/>
</dbReference>
<dbReference type="RefSeq" id="WP_340367762.1">
    <property type="nucleotide sequence ID" value="NZ_JBBKZV010000039.1"/>
</dbReference>
<dbReference type="Pfam" id="PF00582">
    <property type="entry name" value="Usp"/>
    <property type="match status" value="1"/>
</dbReference>
<keyword evidence="4" id="KW-1185">Reference proteome</keyword>
<dbReference type="Proteomes" id="UP001363010">
    <property type="component" value="Unassembled WGS sequence"/>
</dbReference>
<gene>
    <name evidence="3" type="ORF">WKW80_32770</name>
</gene>
<dbReference type="InterPro" id="IPR014729">
    <property type="entry name" value="Rossmann-like_a/b/a_fold"/>
</dbReference>
<name>A0ABU8WB47_9BURK</name>
<organism evidence="3 4">
    <name type="scientific">Variovorax humicola</name>
    <dbReference type="NCBI Taxonomy" id="1769758"/>
    <lineage>
        <taxon>Bacteria</taxon>
        <taxon>Pseudomonadati</taxon>
        <taxon>Pseudomonadota</taxon>
        <taxon>Betaproteobacteria</taxon>
        <taxon>Burkholderiales</taxon>
        <taxon>Comamonadaceae</taxon>
        <taxon>Variovorax</taxon>
    </lineage>
</organism>
<feature type="domain" description="UspA" evidence="2">
    <location>
        <begin position="2"/>
        <end position="52"/>
    </location>
</feature>
<comment type="caution">
    <text evidence="3">The sequence shown here is derived from an EMBL/GenBank/DDBJ whole genome shotgun (WGS) entry which is preliminary data.</text>
</comment>
<evidence type="ECO:0000256" key="1">
    <source>
        <dbReference type="SAM" id="MobiDB-lite"/>
    </source>
</evidence>